<sequence length="92" mass="10660">MKGVFMMKKSLIIVYIFIIILIFSSCQSRAISRWTGGALQLQLPTDFDRPISFASGRKNEKDLCYWTKDGLMKVKTYTDWGLLESEIIFVQK</sequence>
<evidence type="ECO:0008006" key="2">
    <source>
        <dbReference type="Google" id="ProtNLM"/>
    </source>
</evidence>
<protein>
    <recommendedName>
        <fullName evidence="2">Lipoprotein</fullName>
    </recommendedName>
</protein>
<accession>A0A382CEL6</accession>
<evidence type="ECO:0000313" key="1">
    <source>
        <dbReference type="EMBL" id="SVB24480.1"/>
    </source>
</evidence>
<gene>
    <name evidence="1" type="ORF">METZ01_LOCUS177334</name>
</gene>
<proteinExistence type="predicted"/>
<reference evidence="1" key="1">
    <citation type="submission" date="2018-05" db="EMBL/GenBank/DDBJ databases">
        <authorList>
            <person name="Lanie J.A."/>
            <person name="Ng W.-L."/>
            <person name="Kazmierczak K.M."/>
            <person name="Andrzejewski T.M."/>
            <person name="Davidsen T.M."/>
            <person name="Wayne K.J."/>
            <person name="Tettelin H."/>
            <person name="Glass J.I."/>
            <person name="Rusch D."/>
            <person name="Podicherti R."/>
            <person name="Tsui H.-C.T."/>
            <person name="Winkler M.E."/>
        </authorList>
    </citation>
    <scope>NUCLEOTIDE SEQUENCE</scope>
</reference>
<dbReference type="AlphaFoldDB" id="A0A382CEL6"/>
<dbReference type="PROSITE" id="PS51257">
    <property type="entry name" value="PROKAR_LIPOPROTEIN"/>
    <property type="match status" value="1"/>
</dbReference>
<name>A0A382CEL6_9ZZZZ</name>
<organism evidence="1">
    <name type="scientific">marine metagenome</name>
    <dbReference type="NCBI Taxonomy" id="408172"/>
    <lineage>
        <taxon>unclassified sequences</taxon>
        <taxon>metagenomes</taxon>
        <taxon>ecological metagenomes</taxon>
    </lineage>
</organism>
<dbReference type="EMBL" id="UINC01034126">
    <property type="protein sequence ID" value="SVB24480.1"/>
    <property type="molecule type" value="Genomic_DNA"/>
</dbReference>